<keyword evidence="2" id="KW-0949">S-adenosyl-L-methionine</keyword>
<dbReference type="Pfam" id="PF05175">
    <property type="entry name" value="MTS"/>
    <property type="match status" value="1"/>
</dbReference>
<dbReference type="EC" id="2.1.1.223" evidence="4"/>
<proteinExistence type="predicted"/>
<evidence type="ECO:0000313" key="4">
    <source>
        <dbReference type="EMBL" id="MDX8539108.1"/>
    </source>
</evidence>
<dbReference type="PANTHER" id="PTHR47739">
    <property type="entry name" value="TRNA1(VAL) (ADENINE(37)-N6)-METHYLTRANSFERASE"/>
    <property type="match status" value="1"/>
</dbReference>
<gene>
    <name evidence="4" type="ORF">RFM23_15930</name>
</gene>
<accession>A0ABU5AP99</accession>
<dbReference type="GO" id="GO:0008168">
    <property type="term" value="F:methyltransferase activity"/>
    <property type="evidence" value="ECO:0007669"/>
    <property type="project" value="UniProtKB-KW"/>
</dbReference>
<dbReference type="RefSeq" id="WP_292173603.1">
    <property type="nucleotide sequence ID" value="NZ_JARAKC010000002.1"/>
</dbReference>
<feature type="domain" description="Methyltransferase small" evidence="3">
    <location>
        <begin position="43"/>
        <end position="149"/>
    </location>
</feature>
<comment type="caution">
    <text evidence="4">The sequence shown here is derived from an EMBL/GenBank/DDBJ whole genome shotgun (WGS) entry which is preliminary data.</text>
</comment>
<dbReference type="GO" id="GO:0032259">
    <property type="term" value="P:methylation"/>
    <property type="evidence" value="ECO:0007669"/>
    <property type="project" value="UniProtKB-KW"/>
</dbReference>
<protein>
    <submittedName>
        <fullName evidence="4">tRNA1(Val) (Adenine(37)-N6)-methyltransferase</fullName>
        <ecNumber evidence="4">2.1.1.223</ecNumber>
    </submittedName>
</protein>
<dbReference type="InterPro" id="IPR002052">
    <property type="entry name" value="DNA_methylase_N6_adenine_CS"/>
</dbReference>
<organism evidence="4 5">
    <name type="scientific">Mesorhizobium abyssinicae</name>
    <dbReference type="NCBI Taxonomy" id="1209958"/>
    <lineage>
        <taxon>Bacteria</taxon>
        <taxon>Pseudomonadati</taxon>
        <taxon>Pseudomonadota</taxon>
        <taxon>Alphaproteobacteria</taxon>
        <taxon>Hyphomicrobiales</taxon>
        <taxon>Phyllobacteriaceae</taxon>
        <taxon>Mesorhizobium</taxon>
    </lineage>
</organism>
<sequence length="267" mass="27780">MTSASPAALVPDTPAHTVDAFHRGRFWLVQPRAAGHRAGMDAMMLAAAVPSPFGGRLADFGAGAGAAGLAVLSRCPAARVVLVERSPEMAGFAHATLAHPGNAHLGDRASVLTADVTLTGKARGEAGLADNSFDFVIMNPPFNAAEDRATPDQLRKQAHVMEDGLFEGWIRSAAAVAKPRGGLAVIARPEQLGALLDAIEGRFGDTEMLAVHPRPEAAAIRIVVRATLGARGKLSIRPPLMLHAETGNGPAERTEMINNGLASLFGD</sequence>
<dbReference type="InterPro" id="IPR007848">
    <property type="entry name" value="Small_mtfrase_dom"/>
</dbReference>
<evidence type="ECO:0000256" key="2">
    <source>
        <dbReference type="ARBA" id="ARBA00022691"/>
    </source>
</evidence>
<dbReference type="PROSITE" id="PS00092">
    <property type="entry name" value="N6_MTASE"/>
    <property type="match status" value="1"/>
</dbReference>
<dbReference type="CDD" id="cd02440">
    <property type="entry name" value="AdoMet_MTases"/>
    <property type="match status" value="1"/>
</dbReference>
<dbReference type="InterPro" id="IPR029063">
    <property type="entry name" value="SAM-dependent_MTases_sf"/>
</dbReference>
<evidence type="ECO:0000259" key="3">
    <source>
        <dbReference type="Pfam" id="PF05175"/>
    </source>
</evidence>
<evidence type="ECO:0000256" key="1">
    <source>
        <dbReference type="ARBA" id="ARBA00022603"/>
    </source>
</evidence>
<reference evidence="4 5" key="1">
    <citation type="submission" date="2023-08" db="EMBL/GenBank/DDBJ databases">
        <title>Implementing the SeqCode for naming new Mesorhizobium species isolated from Vachellia karroo root nodules.</title>
        <authorList>
            <person name="Van Lill M."/>
        </authorList>
    </citation>
    <scope>NUCLEOTIDE SEQUENCE [LARGE SCALE GENOMIC DNA]</scope>
    <source>
        <strain evidence="4 5">VK4B</strain>
    </source>
</reference>
<keyword evidence="5" id="KW-1185">Reference proteome</keyword>
<evidence type="ECO:0000313" key="5">
    <source>
        <dbReference type="Proteomes" id="UP001276564"/>
    </source>
</evidence>
<keyword evidence="1 4" id="KW-0489">Methyltransferase</keyword>
<dbReference type="SUPFAM" id="SSF53335">
    <property type="entry name" value="S-adenosyl-L-methionine-dependent methyltransferases"/>
    <property type="match status" value="1"/>
</dbReference>
<dbReference type="Proteomes" id="UP001276564">
    <property type="component" value="Unassembled WGS sequence"/>
</dbReference>
<dbReference type="EMBL" id="JAVIIP010000007">
    <property type="protein sequence ID" value="MDX8539108.1"/>
    <property type="molecule type" value="Genomic_DNA"/>
</dbReference>
<dbReference type="InterPro" id="IPR050210">
    <property type="entry name" value="tRNA_Adenine-N(6)_MTase"/>
</dbReference>
<dbReference type="PANTHER" id="PTHR47739:SF1">
    <property type="entry name" value="TRNA1(VAL) (ADENINE(37)-N6)-METHYLTRANSFERASE"/>
    <property type="match status" value="1"/>
</dbReference>
<dbReference type="Gene3D" id="3.40.50.150">
    <property type="entry name" value="Vaccinia Virus protein VP39"/>
    <property type="match status" value="1"/>
</dbReference>
<name>A0ABU5AP99_9HYPH</name>
<keyword evidence="4" id="KW-0808">Transferase</keyword>